<evidence type="ECO:0000256" key="6">
    <source>
        <dbReference type="ARBA" id="ARBA00022989"/>
    </source>
</evidence>
<comment type="similarity">
    <text evidence="3 8">Belongs to the DAD/OST2 family.</text>
</comment>
<evidence type="ECO:0000313" key="9">
    <source>
        <dbReference type="EMBL" id="PXF46131.1"/>
    </source>
</evidence>
<comment type="subcellular location">
    <subcellularLocation>
        <location evidence="1 8">Endoplasmic reticulum membrane</location>
        <topology evidence="1 8">Multi-pass membrane protein</topology>
    </subcellularLocation>
</comment>
<dbReference type="Proteomes" id="UP000247409">
    <property type="component" value="Unassembled WGS sequence"/>
</dbReference>
<reference evidence="9 10" key="1">
    <citation type="journal article" date="2018" name="Mol. Biol. Evol.">
        <title>Analysis of the draft genome of the red seaweed Gracilariopsis chorda provides insights into genome size evolution in Rhodophyta.</title>
        <authorList>
            <person name="Lee J."/>
            <person name="Yang E.C."/>
            <person name="Graf L."/>
            <person name="Yang J.H."/>
            <person name="Qiu H."/>
            <person name="Zel Zion U."/>
            <person name="Chan C.X."/>
            <person name="Stephens T.G."/>
            <person name="Weber A.P.M."/>
            <person name="Boo G.H."/>
            <person name="Boo S.M."/>
            <person name="Kim K.M."/>
            <person name="Shin Y."/>
            <person name="Jung M."/>
            <person name="Lee S.J."/>
            <person name="Yim H.S."/>
            <person name="Lee J.H."/>
            <person name="Bhattacharya D."/>
            <person name="Yoon H.S."/>
        </authorList>
    </citation>
    <scope>NUCLEOTIDE SEQUENCE [LARGE SCALE GENOMIC DNA]</scope>
    <source>
        <strain evidence="9 10">SKKU-2015</strain>
        <tissue evidence="9">Whole body</tissue>
    </source>
</reference>
<dbReference type="GO" id="GO:0006487">
    <property type="term" value="P:protein N-linked glycosylation"/>
    <property type="evidence" value="ECO:0007669"/>
    <property type="project" value="TreeGrafter"/>
</dbReference>
<dbReference type="GO" id="GO:0016740">
    <property type="term" value="F:transferase activity"/>
    <property type="evidence" value="ECO:0007669"/>
    <property type="project" value="UniProtKB-KW"/>
</dbReference>
<evidence type="ECO:0000256" key="2">
    <source>
        <dbReference type="ARBA" id="ARBA00004922"/>
    </source>
</evidence>
<keyword evidence="7 8" id="KW-0472">Membrane</keyword>
<feature type="transmembrane region" description="Helical" evidence="8">
    <location>
        <begin position="98"/>
        <end position="116"/>
    </location>
</feature>
<feature type="transmembrane region" description="Helical" evidence="8">
    <location>
        <begin position="57"/>
        <end position="77"/>
    </location>
</feature>
<evidence type="ECO:0000256" key="8">
    <source>
        <dbReference type="RuleBase" id="RU361136"/>
    </source>
</evidence>
<dbReference type="InterPro" id="IPR003038">
    <property type="entry name" value="DAD/Ost2"/>
</dbReference>
<evidence type="ECO:0000256" key="3">
    <source>
        <dbReference type="ARBA" id="ARBA00009386"/>
    </source>
</evidence>
<name>A0A2V3IVJ0_9FLOR</name>
<keyword evidence="6 8" id="KW-1133">Transmembrane helix</keyword>
<proteinExistence type="inferred from homology"/>
<evidence type="ECO:0000256" key="5">
    <source>
        <dbReference type="ARBA" id="ARBA00022824"/>
    </source>
</evidence>
<keyword evidence="9" id="KW-0808">Transferase</keyword>
<dbReference type="PANTHER" id="PTHR10705:SF0">
    <property type="entry name" value="DOLICHYL-DIPHOSPHOOLIGOSACCHARIDE--PROTEIN GLYCOSYLTRANSFERASE SUBUNIT DAD1"/>
    <property type="match status" value="1"/>
</dbReference>
<dbReference type="AlphaFoldDB" id="A0A2V3IVJ0"/>
<comment type="pathway">
    <text evidence="2 8">Protein modification; protein glycosylation.</text>
</comment>
<sequence>MSASGSSVLQDVFHAYKQNVSRELQAIDMFLGYVLVTGIVQMVYMLCAGSFPYNSFLAGFLCSVGVFVLTVSLRMQVNPVNTANALNRWTKLSKRRAYMHWLFCNLILHMAVLNFAG</sequence>
<feature type="transmembrane region" description="Helical" evidence="8">
    <location>
        <begin position="30"/>
        <end position="51"/>
    </location>
</feature>
<dbReference type="GO" id="GO:0008250">
    <property type="term" value="C:oligosaccharyltransferase complex"/>
    <property type="evidence" value="ECO:0007669"/>
    <property type="project" value="InterPro"/>
</dbReference>
<dbReference type="EMBL" id="NBIV01000044">
    <property type="protein sequence ID" value="PXF46131.1"/>
    <property type="molecule type" value="Genomic_DNA"/>
</dbReference>
<accession>A0A2V3IVJ0</accession>
<keyword evidence="5 8" id="KW-0256">Endoplasmic reticulum</keyword>
<dbReference type="PIRSF" id="PIRSF005588">
    <property type="entry name" value="DAD"/>
    <property type="match status" value="1"/>
</dbReference>
<gene>
    <name evidence="9" type="ORF">BWQ96_04137</name>
</gene>
<comment type="function">
    <text evidence="8">Subunit of the oligosaccharyl transferase (OST) complex that catalyzes the initial transfer of a defined glycan (Glc(3)Man(9)GlcNAc(2) in eukaryotes) from the lipid carrier dolichol-pyrophosphate to an asparagine residue within an Asn-X-Ser/Thr consensus motif in nascent polypeptide chains, the first step in protein N-glycosylation. N-glycosylation occurs cotranslationally and the complex associates with the Sec61 complex at the channel-forming translocon complex that mediates protein translocation across the endoplasmic reticulum (ER). All subunits are required for a maximal enzyme activity.</text>
</comment>
<evidence type="ECO:0000313" key="10">
    <source>
        <dbReference type="Proteomes" id="UP000247409"/>
    </source>
</evidence>
<dbReference type="OrthoDB" id="445566at2759"/>
<comment type="caution">
    <text evidence="9">The sequence shown here is derived from an EMBL/GenBank/DDBJ whole genome shotgun (WGS) entry which is preliminary data.</text>
</comment>
<dbReference type="UniPathway" id="UPA00378"/>
<organism evidence="9 10">
    <name type="scientific">Gracilariopsis chorda</name>
    <dbReference type="NCBI Taxonomy" id="448386"/>
    <lineage>
        <taxon>Eukaryota</taxon>
        <taxon>Rhodophyta</taxon>
        <taxon>Florideophyceae</taxon>
        <taxon>Rhodymeniophycidae</taxon>
        <taxon>Gracilariales</taxon>
        <taxon>Gracilariaceae</taxon>
        <taxon>Gracilariopsis</taxon>
    </lineage>
</organism>
<keyword evidence="4 8" id="KW-0812">Transmembrane</keyword>
<comment type="subunit">
    <text evidence="8">Component of the oligosaccharyltransferase (OST) complex.</text>
</comment>
<dbReference type="PANTHER" id="PTHR10705">
    <property type="entry name" value="DOLICHYL-DIPHOSPHOOLIGOSACCHARIDE--PROTEIN GLYCOSYLTRANSFERASE SUBUNIT DAD1"/>
    <property type="match status" value="1"/>
</dbReference>
<evidence type="ECO:0000256" key="1">
    <source>
        <dbReference type="ARBA" id="ARBA00004477"/>
    </source>
</evidence>
<dbReference type="Pfam" id="PF02109">
    <property type="entry name" value="DAD"/>
    <property type="match status" value="1"/>
</dbReference>
<protein>
    <recommendedName>
        <fullName evidence="8">Dolichyl-diphosphooligosaccharide--protein glycosyltransferase subunit OST2</fullName>
        <shortName evidence="8">Oligosaccharyl transferase subunit OST2</shortName>
    </recommendedName>
</protein>
<evidence type="ECO:0000256" key="4">
    <source>
        <dbReference type="ARBA" id="ARBA00022692"/>
    </source>
</evidence>
<dbReference type="STRING" id="448386.A0A2V3IVJ0"/>
<keyword evidence="10" id="KW-1185">Reference proteome</keyword>
<evidence type="ECO:0000256" key="7">
    <source>
        <dbReference type="ARBA" id="ARBA00023136"/>
    </source>
</evidence>